<dbReference type="EMBL" id="JAINUF010000019">
    <property type="protein sequence ID" value="KAJ8337038.1"/>
    <property type="molecule type" value="Genomic_DNA"/>
</dbReference>
<keyword evidence="1" id="KW-0812">Transmembrane</keyword>
<dbReference type="AlphaFoldDB" id="A0A9Q1EDZ2"/>
<evidence type="ECO:0000313" key="2">
    <source>
        <dbReference type="EMBL" id="KAJ8337038.1"/>
    </source>
</evidence>
<evidence type="ECO:0000313" key="3">
    <source>
        <dbReference type="Proteomes" id="UP001152622"/>
    </source>
</evidence>
<dbReference type="OrthoDB" id="16520at2759"/>
<accession>A0A9Q1EDZ2</accession>
<sequence length="176" mass="19120">MCGLNARDNGREPSQPLCSAAANGTLSSFVPHAVPPTPAFTHVILPTELTNDLPHAYEGIVIRSFQRPRGYFQSGGRKKRPRGFLPKAFVEEGNLTERSAARKELVGSNPPQRNWKGIAIALLVILVICSLIVTSVIVLSPGEDDSLALKGKVTMENLFGKDFRINDPGAKWISSE</sequence>
<protein>
    <recommendedName>
        <fullName evidence="4">Dipeptidyl aminopeptidase-like protein 6</fullName>
    </recommendedName>
</protein>
<evidence type="ECO:0000256" key="1">
    <source>
        <dbReference type="SAM" id="Phobius"/>
    </source>
</evidence>
<feature type="transmembrane region" description="Helical" evidence="1">
    <location>
        <begin position="118"/>
        <end position="139"/>
    </location>
</feature>
<comment type="caution">
    <text evidence="2">The sequence shown here is derived from an EMBL/GenBank/DDBJ whole genome shotgun (WGS) entry which is preliminary data.</text>
</comment>
<proteinExistence type="predicted"/>
<keyword evidence="3" id="KW-1185">Reference proteome</keyword>
<dbReference type="Proteomes" id="UP001152622">
    <property type="component" value="Chromosome 19"/>
</dbReference>
<reference evidence="2" key="1">
    <citation type="journal article" date="2023" name="Science">
        <title>Genome structures resolve the early diversification of teleost fishes.</title>
        <authorList>
            <person name="Parey E."/>
            <person name="Louis A."/>
            <person name="Montfort J."/>
            <person name="Bouchez O."/>
            <person name="Roques C."/>
            <person name="Iampietro C."/>
            <person name="Lluch J."/>
            <person name="Castinel A."/>
            <person name="Donnadieu C."/>
            <person name="Desvignes T."/>
            <person name="Floi Bucao C."/>
            <person name="Jouanno E."/>
            <person name="Wen M."/>
            <person name="Mejri S."/>
            <person name="Dirks R."/>
            <person name="Jansen H."/>
            <person name="Henkel C."/>
            <person name="Chen W.J."/>
            <person name="Zahm M."/>
            <person name="Cabau C."/>
            <person name="Klopp C."/>
            <person name="Thompson A.W."/>
            <person name="Robinson-Rechavi M."/>
            <person name="Braasch I."/>
            <person name="Lecointre G."/>
            <person name="Bobe J."/>
            <person name="Postlethwait J.H."/>
            <person name="Berthelot C."/>
            <person name="Roest Crollius H."/>
            <person name="Guiguen Y."/>
        </authorList>
    </citation>
    <scope>NUCLEOTIDE SEQUENCE</scope>
    <source>
        <strain evidence="2">WJC10195</strain>
    </source>
</reference>
<organism evidence="2 3">
    <name type="scientific">Synaphobranchus kaupii</name>
    <name type="common">Kaup's arrowtooth eel</name>
    <dbReference type="NCBI Taxonomy" id="118154"/>
    <lineage>
        <taxon>Eukaryota</taxon>
        <taxon>Metazoa</taxon>
        <taxon>Chordata</taxon>
        <taxon>Craniata</taxon>
        <taxon>Vertebrata</taxon>
        <taxon>Euteleostomi</taxon>
        <taxon>Actinopterygii</taxon>
        <taxon>Neopterygii</taxon>
        <taxon>Teleostei</taxon>
        <taxon>Anguilliformes</taxon>
        <taxon>Synaphobranchidae</taxon>
        <taxon>Synaphobranchus</taxon>
    </lineage>
</organism>
<gene>
    <name evidence="2" type="ORF">SKAU_G00382580</name>
</gene>
<keyword evidence="1" id="KW-0472">Membrane</keyword>
<name>A0A9Q1EDZ2_SYNKA</name>
<evidence type="ECO:0008006" key="4">
    <source>
        <dbReference type="Google" id="ProtNLM"/>
    </source>
</evidence>
<keyword evidence="1" id="KW-1133">Transmembrane helix</keyword>